<accession>A0ABS8SQV1</accession>
<dbReference type="Proteomes" id="UP000823775">
    <property type="component" value="Unassembled WGS sequence"/>
</dbReference>
<name>A0ABS8SQV1_DATST</name>
<organism evidence="2 3">
    <name type="scientific">Datura stramonium</name>
    <name type="common">Jimsonweed</name>
    <name type="synonym">Common thornapple</name>
    <dbReference type="NCBI Taxonomy" id="4076"/>
    <lineage>
        <taxon>Eukaryota</taxon>
        <taxon>Viridiplantae</taxon>
        <taxon>Streptophyta</taxon>
        <taxon>Embryophyta</taxon>
        <taxon>Tracheophyta</taxon>
        <taxon>Spermatophyta</taxon>
        <taxon>Magnoliopsida</taxon>
        <taxon>eudicotyledons</taxon>
        <taxon>Gunneridae</taxon>
        <taxon>Pentapetalae</taxon>
        <taxon>asterids</taxon>
        <taxon>lamiids</taxon>
        <taxon>Solanales</taxon>
        <taxon>Solanaceae</taxon>
        <taxon>Solanoideae</taxon>
        <taxon>Datureae</taxon>
        <taxon>Datura</taxon>
    </lineage>
</organism>
<evidence type="ECO:0000313" key="3">
    <source>
        <dbReference type="Proteomes" id="UP000823775"/>
    </source>
</evidence>
<dbReference type="EMBL" id="JACEIK010000709">
    <property type="protein sequence ID" value="MCD7461236.1"/>
    <property type="molecule type" value="Genomic_DNA"/>
</dbReference>
<evidence type="ECO:0000256" key="1">
    <source>
        <dbReference type="SAM" id="MobiDB-lite"/>
    </source>
</evidence>
<comment type="caution">
    <text evidence="2">The sequence shown here is derived from an EMBL/GenBank/DDBJ whole genome shotgun (WGS) entry which is preliminary data.</text>
</comment>
<feature type="region of interest" description="Disordered" evidence="1">
    <location>
        <begin position="1"/>
        <end position="28"/>
    </location>
</feature>
<feature type="compositionally biased region" description="Basic and acidic residues" evidence="1">
    <location>
        <begin position="15"/>
        <end position="24"/>
    </location>
</feature>
<gene>
    <name evidence="2" type="ORF">HAX54_045598</name>
</gene>
<protein>
    <submittedName>
        <fullName evidence="2">Uncharacterized protein</fullName>
    </submittedName>
</protein>
<sequence>MKQEGVAQNRAGTTLDRRTADPDARTAATLNNGDKNLWLDLRVTSGTMTQIRELPNDCRLKSEYLRSGAQMERHWRNTEFNPRTTARLWSYEAANAYGAIDCLRSYDAGEDLRTAGANAGPDRIHSGHSACHR</sequence>
<reference evidence="2 3" key="1">
    <citation type="journal article" date="2021" name="BMC Genomics">
        <title>Datura genome reveals duplications of psychoactive alkaloid biosynthetic genes and high mutation rate following tissue culture.</title>
        <authorList>
            <person name="Rajewski A."/>
            <person name="Carter-House D."/>
            <person name="Stajich J."/>
            <person name="Litt A."/>
        </authorList>
    </citation>
    <scope>NUCLEOTIDE SEQUENCE [LARGE SCALE GENOMIC DNA]</scope>
    <source>
        <strain evidence="2">AR-01</strain>
    </source>
</reference>
<evidence type="ECO:0000313" key="2">
    <source>
        <dbReference type="EMBL" id="MCD7461236.1"/>
    </source>
</evidence>
<proteinExistence type="predicted"/>
<keyword evidence="3" id="KW-1185">Reference proteome</keyword>